<dbReference type="EMBL" id="OX451737">
    <property type="protein sequence ID" value="CAI8597768.1"/>
    <property type="molecule type" value="Genomic_DNA"/>
</dbReference>
<sequence>MGKLLTVLIITSYLSSKVIQPFDCLKGVDESINAKHKEEPKKVTCKGDEVFNKGGPVLELLHDVGPSGPNVVRSCLEGPNSLDRACRILKKDRPIRRKTREVSDLGEKWNFFHLFTLVWLQEDLELIQEHRRII</sequence>
<dbReference type="AlphaFoldDB" id="A0AAV0ZKS2"/>
<protein>
    <submittedName>
        <fullName evidence="2">Uncharacterized protein</fullName>
    </submittedName>
</protein>
<dbReference type="Proteomes" id="UP001157006">
    <property type="component" value="Chromosome 2"/>
</dbReference>
<reference evidence="2 3" key="1">
    <citation type="submission" date="2023-01" db="EMBL/GenBank/DDBJ databases">
        <authorList>
            <person name="Kreplak J."/>
        </authorList>
    </citation>
    <scope>NUCLEOTIDE SEQUENCE [LARGE SCALE GENOMIC DNA]</scope>
</reference>
<keyword evidence="1" id="KW-0732">Signal</keyword>
<name>A0AAV0ZKS2_VICFA</name>
<accession>A0AAV0ZKS2</accession>
<gene>
    <name evidence="2" type="ORF">VFH_II096640</name>
</gene>
<evidence type="ECO:0000313" key="2">
    <source>
        <dbReference type="EMBL" id="CAI8597768.1"/>
    </source>
</evidence>
<proteinExistence type="predicted"/>
<keyword evidence="3" id="KW-1185">Reference proteome</keyword>
<feature type="chain" id="PRO_5043976265" evidence="1">
    <location>
        <begin position="17"/>
        <end position="134"/>
    </location>
</feature>
<organism evidence="2 3">
    <name type="scientific">Vicia faba</name>
    <name type="common">Broad bean</name>
    <name type="synonym">Faba vulgaris</name>
    <dbReference type="NCBI Taxonomy" id="3906"/>
    <lineage>
        <taxon>Eukaryota</taxon>
        <taxon>Viridiplantae</taxon>
        <taxon>Streptophyta</taxon>
        <taxon>Embryophyta</taxon>
        <taxon>Tracheophyta</taxon>
        <taxon>Spermatophyta</taxon>
        <taxon>Magnoliopsida</taxon>
        <taxon>eudicotyledons</taxon>
        <taxon>Gunneridae</taxon>
        <taxon>Pentapetalae</taxon>
        <taxon>rosids</taxon>
        <taxon>fabids</taxon>
        <taxon>Fabales</taxon>
        <taxon>Fabaceae</taxon>
        <taxon>Papilionoideae</taxon>
        <taxon>50 kb inversion clade</taxon>
        <taxon>NPAAA clade</taxon>
        <taxon>Hologalegina</taxon>
        <taxon>IRL clade</taxon>
        <taxon>Fabeae</taxon>
        <taxon>Vicia</taxon>
    </lineage>
</organism>
<evidence type="ECO:0000313" key="3">
    <source>
        <dbReference type="Proteomes" id="UP001157006"/>
    </source>
</evidence>
<evidence type="ECO:0000256" key="1">
    <source>
        <dbReference type="SAM" id="SignalP"/>
    </source>
</evidence>
<feature type="signal peptide" evidence="1">
    <location>
        <begin position="1"/>
        <end position="16"/>
    </location>
</feature>